<feature type="transmembrane region" description="Helical" evidence="1">
    <location>
        <begin position="20"/>
        <end position="37"/>
    </location>
</feature>
<keyword evidence="1" id="KW-1133">Transmembrane helix</keyword>
<organism evidence="2 3">
    <name type="scientific">Larinioides sclopetarius</name>
    <dbReference type="NCBI Taxonomy" id="280406"/>
    <lineage>
        <taxon>Eukaryota</taxon>
        <taxon>Metazoa</taxon>
        <taxon>Ecdysozoa</taxon>
        <taxon>Arthropoda</taxon>
        <taxon>Chelicerata</taxon>
        <taxon>Arachnida</taxon>
        <taxon>Araneae</taxon>
        <taxon>Araneomorphae</taxon>
        <taxon>Entelegynae</taxon>
        <taxon>Araneoidea</taxon>
        <taxon>Araneidae</taxon>
        <taxon>Larinioides</taxon>
    </lineage>
</organism>
<keyword evidence="1" id="KW-0812">Transmembrane</keyword>
<dbReference type="EMBL" id="CAXIEN010000177">
    <property type="protein sequence ID" value="CAL1284255.1"/>
    <property type="molecule type" value="Genomic_DNA"/>
</dbReference>
<comment type="caution">
    <text evidence="2">The sequence shown here is derived from an EMBL/GenBank/DDBJ whole genome shotgun (WGS) entry which is preliminary data.</text>
</comment>
<feature type="non-terminal residue" evidence="2">
    <location>
        <position position="1"/>
    </location>
</feature>
<keyword evidence="1" id="KW-0472">Membrane</keyword>
<evidence type="ECO:0000313" key="3">
    <source>
        <dbReference type="Proteomes" id="UP001497382"/>
    </source>
</evidence>
<keyword evidence="3" id="KW-1185">Reference proteome</keyword>
<dbReference type="Proteomes" id="UP001497382">
    <property type="component" value="Unassembled WGS sequence"/>
</dbReference>
<sequence length="75" mass="8965">HPYLGLSLNRHFWIPFPNSSLSLVIILDTSGFIFFIFSKQSFMSMFSIYCIQRQRFWKKNIFSDLLGKLSTYFQN</sequence>
<dbReference type="AlphaFoldDB" id="A0AAV2AKA0"/>
<evidence type="ECO:0000256" key="1">
    <source>
        <dbReference type="SAM" id="Phobius"/>
    </source>
</evidence>
<evidence type="ECO:0000313" key="2">
    <source>
        <dbReference type="EMBL" id="CAL1284255.1"/>
    </source>
</evidence>
<proteinExistence type="predicted"/>
<name>A0AAV2AKA0_9ARAC</name>
<gene>
    <name evidence="2" type="ORF">LARSCL_LOCUS13044</name>
</gene>
<reference evidence="2 3" key="1">
    <citation type="submission" date="2024-04" db="EMBL/GenBank/DDBJ databases">
        <authorList>
            <person name="Rising A."/>
            <person name="Reimegard J."/>
            <person name="Sonavane S."/>
            <person name="Akerstrom W."/>
            <person name="Nylinder S."/>
            <person name="Hedman E."/>
            <person name="Kallberg Y."/>
        </authorList>
    </citation>
    <scope>NUCLEOTIDE SEQUENCE [LARGE SCALE GENOMIC DNA]</scope>
</reference>
<protein>
    <submittedName>
        <fullName evidence="2">Uncharacterized protein</fullName>
    </submittedName>
</protein>
<accession>A0AAV2AKA0</accession>